<proteinExistence type="predicted"/>
<dbReference type="EMBL" id="BONE01000008">
    <property type="protein sequence ID" value="GIF71908.1"/>
    <property type="molecule type" value="Genomic_DNA"/>
</dbReference>
<sequence>MGALAATTPTRTGATSAGAAVAASDTINVSVMGPLGCILEIINGNASPDSMTISDDSVTPSGAAAAANAPSVANGTAKVFFISRKQAALATGNVTITHTVTSTVTYKLYPVG</sequence>
<organism evidence="1 2">
    <name type="scientific">Asanoa siamensis</name>
    <dbReference type="NCBI Taxonomy" id="926357"/>
    <lineage>
        <taxon>Bacteria</taxon>
        <taxon>Bacillati</taxon>
        <taxon>Actinomycetota</taxon>
        <taxon>Actinomycetes</taxon>
        <taxon>Micromonosporales</taxon>
        <taxon>Micromonosporaceae</taxon>
        <taxon>Asanoa</taxon>
    </lineage>
</organism>
<gene>
    <name evidence="1" type="ORF">Asi02nite_14260</name>
</gene>
<keyword evidence="2" id="KW-1185">Reference proteome</keyword>
<dbReference type="RefSeq" id="WP_203711373.1">
    <property type="nucleotide sequence ID" value="NZ_BONE01000008.1"/>
</dbReference>
<comment type="caution">
    <text evidence="1">The sequence shown here is derived from an EMBL/GenBank/DDBJ whole genome shotgun (WGS) entry which is preliminary data.</text>
</comment>
<protein>
    <submittedName>
        <fullName evidence="1">Uncharacterized protein</fullName>
    </submittedName>
</protein>
<name>A0ABQ4CKW1_9ACTN</name>
<evidence type="ECO:0000313" key="2">
    <source>
        <dbReference type="Proteomes" id="UP000604117"/>
    </source>
</evidence>
<evidence type="ECO:0000313" key="1">
    <source>
        <dbReference type="EMBL" id="GIF71908.1"/>
    </source>
</evidence>
<accession>A0ABQ4CKW1</accession>
<dbReference type="Proteomes" id="UP000604117">
    <property type="component" value="Unassembled WGS sequence"/>
</dbReference>
<reference evidence="1 2" key="1">
    <citation type="submission" date="2021-01" db="EMBL/GenBank/DDBJ databases">
        <title>Whole genome shotgun sequence of Asanoa siamensis NBRC 107932.</title>
        <authorList>
            <person name="Komaki H."/>
            <person name="Tamura T."/>
        </authorList>
    </citation>
    <scope>NUCLEOTIDE SEQUENCE [LARGE SCALE GENOMIC DNA]</scope>
    <source>
        <strain evidence="1 2">NBRC 107932</strain>
    </source>
</reference>